<organism evidence="1 2">
    <name type="scientific">Rotaria magnacalcarata</name>
    <dbReference type="NCBI Taxonomy" id="392030"/>
    <lineage>
        <taxon>Eukaryota</taxon>
        <taxon>Metazoa</taxon>
        <taxon>Spiralia</taxon>
        <taxon>Gnathifera</taxon>
        <taxon>Rotifera</taxon>
        <taxon>Eurotatoria</taxon>
        <taxon>Bdelloidea</taxon>
        <taxon>Philodinida</taxon>
        <taxon>Philodinidae</taxon>
        <taxon>Rotaria</taxon>
    </lineage>
</organism>
<gene>
    <name evidence="1" type="ORF">BYL167_LOCUS58135</name>
</gene>
<reference evidence="1" key="1">
    <citation type="submission" date="2021-02" db="EMBL/GenBank/DDBJ databases">
        <authorList>
            <person name="Nowell W R."/>
        </authorList>
    </citation>
    <scope>NUCLEOTIDE SEQUENCE</scope>
</reference>
<accession>A0A8S3EFQ9</accession>
<evidence type="ECO:0000313" key="1">
    <source>
        <dbReference type="EMBL" id="CAF5051519.1"/>
    </source>
</evidence>
<dbReference type="EMBL" id="CAJOBH010226197">
    <property type="protein sequence ID" value="CAF5051519.1"/>
    <property type="molecule type" value="Genomic_DNA"/>
</dbReference>
<evidence type="ECO:0000313" key="2">
    <source>
        <dbReference type="Proteomes" id="UP000681967"/>
    </source>
</evidence>
<dbReference type="Proteomes" id="UP000681967">
    <property type="component" value="Unassembled WGS sequence"/>
</dbReference>
<comment type="caution">
    <text evidence="1">The sequence shown here is derived from an EMBL/GenBank/DDBJ whole genome shotgun (WGS) entry which is preliminary data.</text>
</comment>
<protein>
    <submittedName>
        <fullName evidence="1">Uncharacterized protein</fullName>
    </submittedName>
</protein>
<dbReference type="AlphaFoldDB" id="A0A8S3EFQ9"/>
<feature type="non-terminal residue" evidence="1">
    <location>
        <position position="1"/>
    </location>
</feature>
<name>A0A8S3EFQ9_9BILA</name>
<proteinExistence type="predicted"/>
<sequence>MDRLNTIINDLIISNEFDLIIPVIKAGLLTLVRDRYLSEFITTIEQIASQPINTYHIAFVNFNKQLIDIENYLKTLFQTLENQYNLKLFDIQDFMIKLPYNAVKEQLLHTTNIIKSTFYEKFIDIFEYYLAAYASQHARIACAELLKNTTTCSFCKLTLSSGCKCVELQEQFDIIMFILKRLGLLSRVCQSAALAACRHRITNFIKQICEQYSSHACLPHLEQWFETGIITWVSILELHCTNYRDNNDDKEQSTFKIDLSS</sequence>